<gene>
    <name evidence="3" type="ORF">ABZ931_14890</name>
</gene>
<feature type="region of interest" description="Disordered" evidence="2">
    <location>
        <begin position="550"/>
        <end position="571"/>
    </location>
</feature>
<sequence length="1571" mass="168784">MYELSRVRLYSIGPAGARYADTVLDLRGVGEPVPDPAPQQAEFFEEEPTGPPRRPAPAGVLFLENGGGKSVLLKLIFSVMLPGHRNTLGGASSGVLRKFLLADDCGHVALEWQHTLTGECVVVGKVSEWRGRQVSNDPRKFAEAWYSFRPGPGLSLDNLPVAESTAVRPPVEGASGAQGRRRTMKGFRDALTEAGKAYPHLEVHWEEIHDRWNEHLTDLGLDPELFRYQREMNADEGEAAGLFAVKKDSDFTDLLLRAVTDTRDTDGLADLVGGFGNKLGRRAELIAERDFTAGSVDLLGRIVEAAEARSRARDIHTAAERRTRTLARRLSARATRERVRGTDLAQRVTAAAYAVTHAEGARERSALIAAQLAYRHASLALAAAEKSAAAQKRELADARTLHSAWQAAEAVLRHRAAADRVARVAAAIQEAERDAAPALAARAKAAVDLVRALHAAAESAENLANEGEERSAALQELGEAAYRDSTAAATEAQRARSEIGHLKQRLSEVEQETAEAVRAGWLDDSAPDADPARAALAASDAEKTAVAAWDTAREASRRASEHAREAASAEARAELTAARAADAAVAAERAYDGERRTAEALAAEERLAELLSLPGAARKSRAGVPVPRTAGDGPGGAAAARPAEQDRPGPAADGADTSGSPAEGPLSPEELDGFADELRELLDENVSSAERTLFELRTAAADDSRILGALGDGGLLPPGPDVLATVEFLGEHGIPALPGWRYLAQAVDPADHARVLAARPELVDGVIITDPDSHVRARAALSDAALLPRSAVAVGTAAALLAPTPPLDAGDGTSSEVFLVPPNPAMHDERAADEERQALRARATERDEEIRALAARLGKDRELAARLASWRTGCPAGRLTELAASAGETRAFAEEAEAELAEARTVRAEAEEAAAEAAQVRDERQEAAQRARRAADALAGLAFRLRERAGWQVKLRELADEAAESEARAQVCLERARAADEDRRATQRAADDARRTARALRAERAEIAGAPDDVPEADTDAPKQPLAALREAYRAASQVYEKVGVGADLRAEQARAESDESAARAELDRLSNKVRNRAEQLLQSPDGSDGPSRQAASARAEELVQLLETRVSTASEQLGRLRGEAERHAPEDGEAHTELPEEMVPRDADHAQALLRTATAELASRTEALAQAREAHAELLAAHRAAEDAAGGFDETAALLRDLLRDHTPDDDQEEPEPYPGGLEESRKAAAEARRSLRGCAADLSAAEGAVREASDILVRHANSTRYEQVRTPARQQIRELPASALPEHAQKWADAFAPRLRVLTDELAQLERNRDSIVDRLRGLVESALATLRSAQRLSRLPEGLGEWSGQEFLRIRFEEPDQATLTERLGEVVDEATRAAVKKNSDMRRDGMSLLLRGVSAALQPKGVAVEILKPDAVLRAERVPVGQMGDVFSGGQLLTAAIALYCTMAALRSNDRGRDKHRHAGTLFLDNPIGRANATYLLELQRAVSDALGVQLLYTTGLFDTTALAEFPLVIRLRNDADLRAGLKYISVEEHLRPGLPQQPRAGETVHSEITATRMYKRPAPNPA</sequence>
<evidence type="ECO:0000313" key="3">
    <source>
        <dbReference type="EMBL" id="MEU6802287.1"/>
    </source>
</evidence>
<feature type="region of interest" description="Disordered" evidence="2">
    <location>
        <begin position="1207"/>
        <end position="1230"/>
    </location>
</feature>
<accession>A0ABV3AYM5</accession>
<feature type="coiled-coil region" evidence="1">
    <location>
        <begin position="1301"/>
        <end position="1328"/>
    </location>
</feature>
<reference evidence="3 4" key="1">
    <citation type="submission" date="2024-06" db="EMBL/GenBank/DDBJ databases">
        <title>The Natural Products Discovery Center: Release of the First 8490 Sequenced Strains for Exploring Actinobacteria Biosynthetic Diversity.</title>
        <authorList>
            <person name="Kalkreuter E."/>
            <person name="Kautsar S.A."/>
            <person name="Yang D."/>
            <person name="Bader C.D."/>
            <person name="Teijaro C.N."/>
            <person name="Fluegel L."/>
            <person name="Davis C.M."/>
            <person name="Simpson J.R."/>
            <person name="Lauterbach L."/>
            <person name="Steele A.D."/>
            <person name="Gui C."/>
            <person name="Meng S."/>
            <person name="Li G."/>
            <person name="Viehrig K."/>
            <person name="Ye F."/>
            <person name="Su P."/>
            <person name="Kiefer A.F."/>
            <person name="Nichols A."/>
            <person name="Cepeda A.J."/>
            <person name="Yan W."/>
            <person name="Fan B."/>
            <person name="Jiang Y."/>
            <person name="Adhikari A."/>
            <person name="Zheng C.-J."/>
            <person name="Schuster L."/>
            <person name="Cowan T.M."/>
            <person name="Smanski M.J."/>
            <person name="Chevrette M.G."/>
            <person name="De Carvalho L.P.S."/>
            <person name="Shen B."/>
        </authorList>
    </citation>
    <scope>NUCLEOTIDE SEQUENCE [LARGE SCALE GENOMIC DNA]</scope>
    <source>
        <strain evidence="3 4">NPDC046851</strain>
    </source>
</reference>
<dbReference type="Proteomes" id="UP001551189">
    <property type="component" value="Unassembled WGS sequence"/>
</dbReference>
<feature type="region of interest" description="Disordered" evidence="2">
    <location>
        <begin position="617"/>
        <end position="670"/>
    </location>
</feature>
<feature type="region of interest" description="Disordered" evidence="2">
    <location>
        <begin position="1115"/>
        <end position="1138"/>
    </location>
</feature>
<protein>
    <recommendedName>
        <fullName evidence="5">ATPase involved in DNA repair</fullName>
    </recommendedName>
</protein>
<feature type="compositionally biased region" description="Basic and acidic residues" evidence="2">
    <location>
        <begin position="551"/>
        <end position="571"/>
    </location>
</feature>
<keyword evidence="1" id="KW-0175">Coiled coil</keyword>
<evidence type="ECO:0000256" key="1">
    <source>
        <dbReference type="SAM" id="Coils"/>
    </source>
</evidence>
<organism evidence="3 4">
    <name type="scientific">Streptomyces neyagawaensis</name>
    <dbReference type="NCBI Taxonomy" id="42238"/>
    <lineage>
        <taxon>Bacteria</taxon>
        <taxon>Bacillati</taxon>
        <taxon>Actinomycetota</taxon>
        <taxon>Actinomycetes</taxon>
        <taxon>Kitasatosporales</taxon>
        <taxon>Streptomycetaceae</taxon>
        <taxon>Streptomyces</taxon>
    </lineage>
</organism>
<feature type="region of interest" description="Disordered" evidence="2">
    <location>
        <begin position="1080"/>
        <end position="1100"/>
    </location>
</feature>
<dbReference type="RefSeq" id="WP_359695390.1">
    <property type="nucleotide sequence ID" value="NZ_JBEYXT010000055.1"/>
</dbReference>
<proteinExistence type="predicted"/>
<feature type="region of interest" description="Disordered" evidence="2">
    <location>
        <begin position="977"/>
        <end position="997"/>
    </location>
</feature>
<feature type="compositionally biased region" description="Basic and acidic residues" evidence="2">
    <location>
        <begin position="1119"/>
        <end position="1138"/>
    </location>
</feature>
<evidence type="ECO:0008006" key="5">
    <source>
        <dbReference type="Google" id="ProtNLM"/>
    </source>
</evidence>
<evidence type="ECO:0000313" key="4">
    <source>
        <dbReference type="Proteomes" id="UP001551189"/>
    </source>
</evidence>
<evidence type="ECO:0000256" key="2">
    <source>
        <dbReference type="SAM" id="MobiDB-lite"/>
    </source>
</evidence>
<keyword evidence="4" id="KW-1185">Reference proteome</keyword>
<name>A0ABV3AYM5_9ACTN</name>
<dbReference type="EMBL" id="JBEYXT010000055">
    <property type="protein sequence ID" value="MEU6802287.1"/>
    <property type="molecule type" value="Genomic_DNA"/>
</dbReference>
<comment type="caution">
    <text evidence="3">The sequence shown here is derived from an EMBL/GenBank/DDBJ whole genome shotgun (WGS) entry which is preliminary data.</text>
</comment>
<feature type="coiled-coil region" evidence="1">
    <location>
        <begin position="450"/>
        <end position="512"/>
    </location>
</feature>